<gene>
    <name evidence="7" type="ORF">EV216_10946</name>
</gene>
<dbReference type="GO" id="GO:0005524">
    <property type="term" value="F:ATP binding"/>
    <property type="evidence" value="ECO:0007669"/>
    <property type="project" value="UniProtKB-KW"/>
</dbReference>
<dbReference type="InterPro" id="IPR007371">
    <property type="entry name" value="TPK_catalytic"/>
</dbReference>
<dbReference type="SUPFAM" id="SSF63862">
    <property type="entry name" value="Thiamin pyrophosphokinase, substrate-binding domain"/>
    <property type="match status" value="1"/>
</dbReference>
<dbReference type="EC" id="2.7.6.2" evidence="5"/>
<dbReference type="SUPFAM" id="SSF63999">
    <property type="entry name" value="Thiamin pyrophosphokinase, catalytic domain"/>
    <property type="match status" value="1"/>
</dbReference>
<dbReference type="SMART" id="SM00983">
    <property type="entry name" value="TPK_B1_binding"/>
    <property type="match status" value="1"/>
</dbReference>
<dbReference type="RefSeq" id="WP_132694464.1">
    <property type="nucleotide sequence ID" value="NZ_SLVM01000009.1"/>
</dbReference>
<dbReference type="Pfam" id="PF04265">
    <property type="entry name" value="TPK_B1_binding"/>
    <property type="match status" value="1"/>
</dbReference>
<keyword evidence="2" id="KW-0547">Nucleotide-binding</keyword>
<dbReference type="CDD" id="cd07995">
    <property type="entry name" value="TPK"/>
    <property type="match status" value="1"/>
</dbReference>
<dbReference type="GO" id="GO:0009229">
    <property type="term" value="P:thiamine diphosphate biosynthetic process"/>
    <property type="evidence" value="ECO:0007669"/>
    <property type="project" value="InterPro"/>
</dbReference>
<dbReference type="GO" id="GO:0016301">
    <property type="term" value="F:kinase activity"/>
    <property type="evidence" value="ECO:0007669"/>
    <property type="project" value="UniProtKB-KW"/>
</dbReference>
<accession>A0A4R1YV33</accession>
<keyword evidence="8" id="KW-1185">Reference proteome</keyword>
<comment type="caution">
    <text evidence="7">The sequence shown here is derived from an EMBL/GenBank/DDBJ whole genome shotgun (WGS) entry which is preliminary data.</text>
</comment>
<evidence type="ECO:0000256" key="5">
    <source>
        <dbReference type="NCBIfam" id="TIGR01378"/>
    </source>
</evidence>
<organism evidence="7 8">
    <name type="scientific">Rhodovulum steppense</name>
    <dbReference type="NCBI Taxonomy" id="540251"/>
    <lineage>
        <taxon>Bacteria</taxon>
        <taxon>Pseudomonadati</taxon>
        <taxon>Pseudomonadota</taxon>
        <taxon>Alphaproteobacteria</taxon>
        <taxon>Rhodobacterales</taxon>
        <taxon>Paracoccaceae</taxon>
        <taxon>Rhodovulum</taxon>
    </lineage>
</organism>
<dbReference type="AlphaFoldDB" id="A0A4R1YV33"/>
<dbReference type="PANTHER" id="PTHR41299:SF1">
    <property type="entry name" value="THIAMINE PYROPHOSPHOKINASE"/>
    <property type="match status" value="1"/>
</dbReference>
<dbReference type="GO" id="GO:0006772">
    <property type="term" value="P:thiamine metabolic process"/>
    <property type="evidence" value="ECO:0007669"/>
    <property type="project" value="UniProtKB-UniRule"/>
</dbReference>
<keyword evidence="3 7" id="KW-0418">Kinase</keyword>
<proteinExistence type="predicted"/>
<dbReference type="InterPro" id="IPR036371">
    <property type="entry name" value="TPK_B1-bd_sf"/>
</dbReference>
<evidence type="ECO:0000256" key="2">
    <source>
        <dbReference type="ARBA" id="ARBA00022741"/>
    </source>
</evidence>
<protein>
    <recommendedName>
        <fullName evidence="5">Thiamine diphosphokinase</fullName>
        <ecNumber evidence="5">2.7.6.2</ecNumber>
    </recommendedName>
</protein>
<dbReference type="OrthoDB" id="7057856at2"/>
<evidence type="ECO:0000259" key="6">
    <source>
        <dbReference type="SMART" id="SM00983"/>
    </source>
</evidence>
<dbReference type="Gene3D" id="3.40.50.10240">
    <property type="entry name" value="Thiamin pyrophosphokinase, catalytic domain"/>
    <property type="match status" value="1"/>
</dbReference>
<sequence>MSPDLIRSPDAIAIIGGGFVNPNHLARVRRLAAELVAADGGADHVLAAGLIPRLVIGDFDSISDRARVVLPPERMQHVAEQDSTDFEKCLRAVAAPLILGLGFMGARIDHALAAMNALARYPDRRCILIGEADICFLCPPELRLAPPQGARLSLFPMGPVRGESEGLRWPIAGLDFAPGGRIGTSNEVTGPVTLRIETGAMVVILPETELEATAAALMAQVAAGGSGDARA</sequence>
<keyword evidence="1" id="KW-0808">Transferase</keyword>
<dbReference type="EMBL" id="SLVM01000009">
    <property type="protein sequence ID" value="TCM84961.1"/>
    <property type="molecule type" value="Genomic_DNA"/>
</dbReference>
<evidence type="ECO:0000256" key="1">
    <source>
        <dbReference type="ARBA" id="ARBA00022679"/>
    </source>
</evidence>
<dbReference type="GO" id="GO:0004788">
    <property type="term" value="F:thiamine diphosphokinase activity"/>
    <property type="evidence" value="ECO:0007669"/>
    <property type="project" value="UniProtKB-UniRule"/>
</dbReference>
<evidence type="ECO:0000313" key="8">
    <source>
        <dbReference type="Proteomes" id="UP000295277"/>
    </source>
</evidence>
<evidence type="ECO:0000256" key="3">
    <source>
        <dbReference type="ARBA" id="ARBA00022777"/>
    </source>
</evidence>
<dbReference type="NCBIfam" id="TIGR01378">
    <property type="entry name" value="thi_PPkinase"/>
    <property type="match status" value="1"/>
</dbReference>
<dbReference type="Proteomes" id="UP000295277">
    <property type="component" value="Unassembled WGS sequence"/>
</dbReference>
<feature type="domain" description="Thiamin pyrophosphokinase thiamin-binding" evidence="6">
    <location>
        <begin position="130"/>
        <end position="202"/>
    </location>
</feature>
<dbReference type="PANTHER" id="PTHR41299">
    <property type="entry name" value="THIAMINE PYROPHOSPHOKINASE"/>
    <property type="match status" value="1"/>
</dbReference>
<dbReference type="InterPro" id="IPR036759">
    <property type="entry name" value="TPK_catalytic_sf"/>
</dbReference>
<dbReference type="GO" id="GO:0030975">
    <property type="term" value="F:thiamine binding"/>
    <property type="evidence" value="ECO:0007669"/>
    <property type="project" value="InterPro"/>
</dbReference>
<evidence type="ECO:0000256" key="4">
    <source>
        <dbReference type="ARBA" id="ARBA00022840"/>
    </source>
</evidence>
<dbReference type="InterPro" id="IPR006282">
    <property type="entry name" value="Thi_PPkinase"/>
</dbReference>
<keyword evidence="4" id="KW-0067">ATP-binding</keyword>
<name>A0A4R1YV33_9RHOB</name>
<reference evidence="7 8" key="1">
    <citation type="submission" date="2019-03" db="EMBL/GenBank/DDBJ databases">
        <title>Genomic Encyclopedia of Type Strains, Phase IV (KMG-IV): sequencing the most valuable type-strain genomes for metagenomic binning, comparative biology and taxonomic classification.</title>
        <authorList>
            <person name="Goeker M."/>
        </authorList>
    </citation>
    <scope>NUCLEOTIDE SEQUENCE [LARGE SCALE GENOMIC DNA]</scope>
    <source>
        <strain evidence="7 8">DSM 21153</strain>
    </source>
</reference>
<dbReference type="InterPro" id="IPR053149">
    <property type="entry name" value="TPK"/>
</dbReference>
<evidence type="ECO:0000313" key="7">
    <source>
        <dbReference type="EMBL" id="TCM84961.1"/>
    </source>
</evidence>
<dbReference type="InterPro" id="IPR007373">
    <property type="entry name" value="Thiamin_PyroPKinase_B1-bd"/>
</dbReference>
<dbReference type="Pfam" id="PF04263">
    <property type="entry name" value="TPK_catalytic"/>
    <property type="match status" value="1"/>
</dbReference>